<feature type="transmembrane region" description="Helical" evidence="2">
    <location>
        <begin position="57"/>
        <end position="78"/>
    </location>
</feature>
<proteinExistence type="predicted"/>
<name>A0A6A3J5A4_9STRA</name>
<feature type="region of interest" description="Disordered" evidence="1">
    <location>
        <begin position="87"/>
        <end position="137"/>
    </location>
</feature>
<feature type="compositionally biased region" description="Basic and acidic residues" evidence="1">
    <location>
        <begin position="121"/>
        <end position="137"/>
    </location>
</feature>
<keyword evidence="2" id="KW-0472">Membrane</keyword>
<dbReference type="EMBL" id="QXFU01002200">
    <property type="protein sequence ID" value="KAE8989017.1"/>
    <property type="molecule type" value="Genomic_DNA"/>
</dbReference>
<feature type="compositionally biased region" description="Acidic residues" evidence="1">
    <location>
        <begin position="108"/>
        <end position="120"/>
    </location>
</feature>
<keyword evidence="2" id="KW-1133">Transmembrane helix</keyword>
<organism evidence="3 4">
    <name type="scientific">Phytophthora rubi</name>
    <dbReference type="NCBI Taxonomy" id="129364"/>
    <lineage>
        <taxon>Eukaryota</taxon>
        <taxon>Sar</taxon>
        <taxon>Stramenopiles</taxon>
        <taxon>Oomycota</taxon>
        <taxon>Peronosporomycetes</taxon>
        <taxon>Peronosporales</taxon>
        <taxon>Peronosporaceae</taxon>
        <taxon>Phytophthora</taxon>
    </lineage>
</organism>
<gene>
    <name evidence="3" type="ORF">PR002_g21575</name>
</gene>
<sequence>MCPGLIQVLSSTALCSCCPWPASVGIIVLPVLGAVPDGSIVLFSGMGPDAQQQVPVCVGALAVSIIMLRSIFAGRVNLDENERLQRARGSHSALPDGQQYSLAIPPAEGDDDEEEVEIPEDLARRAAEEDQHPYIVT</sequence>
<dbReference type="AlphaFoldDB" id="A0A6A3J5A4"/>
<reference evidence="3 4" key="1">
    <citation type="submission" date="2018-09" db="EMBL/GenBank/DDBJ databases">
        <title>Genomic investigation of the strawberry pathogen Phytophthora fragariae indicates pathogenicity is determined by transcriptional variation in three key races.</title>
        <authorList>
            <person name="Adams T.M."/>
            <person name="Armitage A.D."/>
            <person name="Sobczyk M.K."/>
            <person name="Bates H.J."/>
            <person name="Dunwell J.M."/>
            <person name="Nellist C.F."/>
            <person name="Harrison R.J."/>
        </authorList>
    </citation>
    <scope>NUCLEOTIDE SEQUENCE [LARGE SCALE GENOMIC DNA]</scope>
    <source>
        <strain evidence="3 4">SCRP324</strain>
    </source>
</reference>
<evidence type="ECO:0000256" key="1">
    <source>
        <dbReference type="SAM" id="MobiDB-lite"/>
    </source>
</evidence>
<evidence type="ECO:0000313" key="3">
    <source>
        <dbReference type="EMBL" id="KAE8989017.1"/>
    </source>
</evidence>
<dbReference type="OrthoDB" id="26525at2759"/>
<keyword evidence="2" id="KW-0812">Transmembrane</keyword>
<evidence type="ECO:0000313" key="4">
    <source>
        <dbReference type="Proteomes" id="UP000435112"/>
    </source>
</evidence>
<accession>A0A6A3J5A4</accession>
<dbReference type="Proteomes" id="UP000435112">
    <property type="component" value="Unassembled WGS sequence"/>
</dbReference>
<protein>
    <submittedName>
        <fullName evidence="3">Uncharacterized protein</fullName>
    </submittedName>
</protein>
<evidence type="ECO:0000256" key="2">
    <source>
        <dbReference type="SAM" id="Phobius"/>
    </source>
</evidence>
<comment type="caution">
    <text evidence="3">The sequence shown here is derived from an EMBL/GenBank/DDBJ whole genome shotgun (WGS) entry which is preliminary data.</text>
</comment>